<dbReference type="EMBL" id="LAZR01004575">
    <property type="protein sequence ID" value="KKN07400.1"/>
    <property type="molecule type" value="Genomic_DNA"/>
</dbReference>
<protein>
    <recommendedName>
        <fullName evidence="2">Outer membrane protein beta-barrel domain-containing protein</fullName>
    </recommendedName>
</protein>
<proteinExistence type="predicted"/>
<name>A0A0F9MJ77_9ZZZZ</name>
<gene>
    <name evidence="1" type="ORF">LCGC14_1067250</name>
</gene>
<evidence type="ECO:0008006" key="2">
    <source>
        <dbReference type="Google" id="ProtNLM"/>
    </source>
</evidence>
<organism evidence="1">
    <name type="scientific">marine sediment metagenome</name>
    <dbReference type="NCBI Taxonomy" id="412755"/>
    <lineage>
        <taxon>unclassified sequences</taxon>
        <taxon>metagenomes</taxon>
        <taxon>ecological metagenomes</taxon>
    </lineage>
</organism>
<evidence type="ECO:0000313" key="1">
    <source>
        <dbReference type="EMBL" id="KKN07400.1"/>
    </source>
</evidence>
<reference evidence="1" key="1">
    <citation type="journal article" date="2015" name="Nature">
        <title>Complex archaea that bridge the gap between prokaryotes and eukaryotes.</title>
        <authorList>
            <person name="Spang A."/>
            <person name="Saw J.H."/>
            <person name="Jorgensen S.L."/>
            <person name="Zaremba-Niedzwiedzka K."/>
            <person name="Martijn J."/>
            <person name="Lind A.E."/>
            <person name="van Eijk R."/>
            <person name="Schleper C."/>
            <person name="Guy L."/>
            <person name="Ettema T.J."/>
        </authorList>
    </citation>
    <scope>NUCLEOTIDE SEQUENCE</scope>
</reference>
<dbReference type="AlphaFoldDB" id="A0A0F9MJ77"/>
<sequence length="238" mass="27344">MSLYIQSKMKKSIVGAVLFISLLYPSIMQAEKPKRVYGLTGFVGTSHGHFLLHPYIGKRWDRFELGLEGIIGKINYKLEDVITSNTTHYISQGIKIEDITISYISQNTIIAGVTLNAYYDLFKIKKNRIFVGVGEGFSYWSRSINQNRTIIEKFRVIDENGWTRSWGEYAPIKEKEKIILNKKLPIVTHGEIGLRRPFKYNDKNLEFLLSARFSHTSAMLDESDIGVNTWGINVGVRW</sequence>
<comment type="caution">
    <text evidence="1">The sequence shown here is derived from an EMBL/GenBank/DDBJ whole genome shotgun (WGS) entry which is preliminary data.</text>
</comment>
<accession>A0A0F9MJ77</accession>